<sequence length="336" mass="38089">MRSIADSPAMRHVENAYHEMADNPRAVRLGMATDGFSPVSFSWKSYSIWPVMFINYNIPPWLSTKKGHILLSLILPGPKKPSNFDVYMGPVVDELKLLWNGVSAYDARLTCPEEQQRFTLNGICLWTIHDSPGLGIVSRLQVSGTRGCPTCGTKLDSKYSKHLKTTIYMGHKRYLSQTSHMRGDCTTPKPHVTHFTDWYVLEYEIQQGVQQRAQSGLNRIPLLAELPYYDSLLVQNLGDPMHEQGNITKNLLRHMFGHVDGCITVELVKSSTYTRKLGHIGGQMEQMVRDRLYGCLASKRGICSARKSAKSVRLLDIARILEEHFNMLMTRYGVKV</sequence>
<evidence type="ECO:0000313" key="2">
    <source>
        <dbReference type="Proteomes" id="UP001633002"/>
    </source>
</evidence>
<organism evidence="1 2">
    <name type="scientific">Riccia sorocarpa</name>
    <dbReference type="NCBI Taxonomy" id="122646"/>
    <lineage>
        <taxon>Eukaryota</taxon>
        <taxon>Viridiplantae</taxon>
        <taxon>Streptophyta</taxon>
        <taxon>Embryophyta</taxon>
        <taxon>Marchantiophyta</taxon>
        <taxon>Marchantiopsida</taxon>
        <taxon>Marchantiidae</taxon>
        <taxon>Marchantiales</taxon>
        <taxon>Ricciaceae</taxon>
        <taxon>Riccia</taxon>
    </lineage>
</organism>
<keyword evidence="2" id="KW-1185">Reference proteome</keyword>
<dbReference type="Pfam" id="PF02992">
    <property type="entry name" value="Transposase_21"/>
    <property type="match status" value="1"/>
</dbReference>
<evidence type="ECO:0000313" key="1">
    <source>
        <dbReference type="EMBL" id="KAL3682692.1"/>
    </source>
</evidence>
<dbReference type="Proteomes" id="UP001633002">
    <property type="component" value="Unassembled WGS sequence"/>
</dbReference>
<comment type="caution">
    <text evidence="1">The sequence shown here is derived from an EMBL/GenBank/DDBJ whole genome shotgun (WGS) entry which is preliminary data.</text>
</comment>
<proteinExistence type="predicted"/>
<accession>A0ABD3GWA1</accession>
<dbReference type="InterPro" id="IPR004242">
    <property type="entry name" value="Transposase_21"/>
</dbReference>
<dbReference type="PANTHER" id="PTHR10775">
    <property type="entry name" value="OS08G0208400 PROTEIN"/>
    <property type="match status" value="1"/>
</dbReference>
<reference evidence="1 2" key="1">
    <citation type="submission" date="2024-09" db="EMBL/GenBank/DDBJ databases">
        <title>Chromosome-scale assembly of Riccia sorocarpa.</title>
        <authorList>
            <person name="Paukszto L."/>
        </authorList>
    </citation>
    <scope>NUCLEOTIDE SEQUENCE [LARGE SCALE GENOMIC DNA]</scope>
    <source>
        <strain evidence="1">LP-2024</strain>
        <tissue evidence="1">Aerial parts of the thallus</tissue>
    </source>
</reference>
<gene>
    <name evidence="1" type="ORF">R1sor_000714</name>
</gene>
<name>A0ABD3GWA1_9MARC</name>
<dbReference type="AlphaFoldDB" id="A0ABD3GWA1"/>
<dbReference type="EMBL" id="JBJQOH010000006">
    <property type="protein sequence ID" value="KAL3682692.1"/>
    <property type="molecule type" value="Genomic_DNA"/>
</dbReference>
<protein>
    <submittedName>
        <fullName evidence="1">Uncharacterized protein</fullName>
    </submittedName>
</protein>
<dbReference type="PANTHER" id="PTHR10775:SF185">
    <property type="entry name" value="OS08G0208400 PROTEIN"/>
    <property type="match status" value="1"/>
</dbReference>